<keyword evidence="9 11" id="KW-0472">Membrane</keyword>
<keyword evidence="4" id="KW-0410">Iron transport</keyword>
<evidence type="ECO:0000256" key="3">
    <source>
        <dbReference type="ARBA" id="ARBA00022452"/>
    </source>
</evidence>
<comment type="similarity">
    <text evidence="11 12">Belongs to the TonB-dependent receptor family.</text>
</comment>
<feature type="chain" id="PRO_5040729306" evidence="14">
    <location>
        <begin position="31"/>
        <end position="759"/>
    </location>
</feature>
<dbReference type="SUPFAM" id="SSF56935">
    <property type="entry name" value="Porins"/>
    <property type="match status" value="1"/>
</dbReference>
<sequence>MRNPVARTHFAGLMTGAALIMVICAPSARAQSDPPQPHPDPAQSEVSENTVSTDIVVTAQKRAERLQDVPMAITALSSEALTAKGATRLQDFYQQVPGLSVQAVDSGQTGVAIRGVVTGVAGNPTVGITIDDVPVGASTVTAAGAVRIPDLDPSDLQRIEALKGPQGTLYGASSMGGLLKYVTTDADTVNSFGLVGVSGSTVAHGNSGFGIRGAVNTPIVTDVLGVRVSGFYRQDPGYIDNVNSGKSNVNEGRSYGARLGALWKIAPDVSLKVTALYQRDHYLGSSQVEVNYLTRPVYGDLTQIFIPGTGEAVSRSQLYSAAFNAVLGHGLTFTSITGYGISNYKLFRDYSGYAGGAAQALYGVRGAAYDPYAYNTKKFSEEVRIASDQNAPISGLVGAFYTREHSDNNLTLNAYNPTSGAKAGFISQTTDDPLYREYSVFGSARVKIVGGLDIEGGLRYAKNHQADVGITTGASGTRTVIPSSADDSAVTWSVSPRWKVNRDLTVYARVATGFRAGGANAGVAPGIPLTYKSDKTTNYEIGAKGSTPNKVFAYDLSVYRIDWDGIQITSTAVVNNITYSYVGNLGKARINGVEAALQFNPLQDTHLFFNGSYSSSKLRDNLIAAGSIYALRGERLINAPVWSGSAGFDRDFQVSESATLFAGATVGYTGKRYGPFARGAPATGNVRQTLPDYTTIDLRLGLRQTTWTVSAYLNNVTDSRGIIYSSFSAVPATATSRYYANVIRPRTFGVSLQYNFGGR</sequence>
<keyword evidence="3 11" id="KW-1134">Transmembrane beta strand</keyword>
<keyword evidence="6" id="KW-0408">Iron</keyword>
<evidence type="ECO:0000256" key="11">
    <source>
        <dbReference type="PROSITE-ProRule" id="PRU01360"/>
    </source>
</evidence>
<evidence type="ECO:0000256" key="12">
    <source>
        <dbReference type="RuleBase" id="RU003357"/>
    </source>
</evidence>
<evidence type="ECO:0000256" key="10">
    <source>
        <dbReference type="ARBA" id="ARBA00023237"/>
    </source>
</evidence>
<feature type="signal peptide" evidence="14">
    <location>
        <begin position="1"/>
        <end position="30"/>
    </location>
</feature>
<accession>A0A9X2HT10</accession>
<protein>
    <submittedName>
        <fullName evidence="17">TonB-dependent receptor</fullName>
    </submittedName>
</protein>
<evidence type="ECO:0000259" key="15">
    <source>
        <dbReference type="Pfam" id="PF00593"/>
    </source>
</evidence>
<evidence type="ECO:0000256" key="4">
    <source>
        <dbReference type="ARBA" id="ARBA00022496"/>
    </source>
</evidence>
<gene>
    <name evidence="17" type="ORF">M9979_02875</name>
</gene>
<evidence type="ECO:0000256" key="1">
    <source>
        <dbReference type="ARBA" id="ARBA00004571"/>
    </source>
</evidence>
<reference evidence="17" key="1">
    <citation type="submission" date="2022-05" db="EMBL/GenBank/DDBJ databases">
        <title>Sphingomonas sp. strain RP10 Genome sequencing and assembly.</title>
        <authorList>
            <person name="Kim I."/>
        </authorList>
    </citation>
    <scope>NUCLEOTIDE SEQUENCE</scope>
    <source>
        <strain evidence="17">RP10</strain>
    </source>
</reference>
<keyword evidence="17" id="KW-0675">Receptor</keyword>
<feature type="region of interest" description="Disordered" evidence="13">
    <location>
        <begin position="29"/>
        <end position="51"/>
    </location>
</feature>
<dbReference type="InterPro" id="IPR000531">
    <property type="entry name" value="Beta-barrel_TonB"/>
</dbReference>
<evidence type="ECO:0000256" key="5">
    <source>
        <dbReference type="ARBA" id="ARBA00022692"/>
    </source>
</evidence>
<evidence type="ECO:0000256" key="7">
    <source>
        <dbReference type="ARBA" id="ARBA00023065"/>
    </source>
</evidence>
<dbReference type="Pfam" id="PF07715">
    <property type="entry name" value="Plug"/>
    <property type="match status" value="1"/>
</dbReference>
<dbReference type="AlphaFoldDB" id="A0A9X2HT10"/>
<dbReference type="EMBL" id="JAMLDY010000003">
    <property type="protein sequence ID" value="MCP3733821.1"/>
    <property type="molecule type" value="Genomic_DNA"/>
</dbReference>
<comment type="caution">
    <text evidence="17">The sequence shown here is derived from an EMBL/GenBank/DDBJ whole genome shotgun (WGS) entry which is preliminary data.</text>
</comment>
<dbReference type="Pfam" id="PF00593">
    <property type="entry name" value="TonB_dep_Rec_b-barrel"/>
    <property type="match status" value="1"/>
</dbReference>
<organism evidence="17 18">
    <name type="scientific">Sphingomonas liriopis</name>
    <dbReference type="NCBI Taxonomy" id="2949094"/>
    <lineage>
        <taxon>Bacteria</taxon>
        <taxon>Pseudomonadati</taxon>
        <taxon>Pseudomonadota</taxon>
        <taxon>Alphaproteobacteria</taxon>
        <taxon>Sphingomonadales</taxon>
        <taxon>Sphingomonadaceae</taxon>
        <taxon>Sphingomonas</taxon>
    </lineage>
</organism>
<name>A0A9X2HT10_9SPHN</name>
<keyword evidence="8 12" id="KW-0798">TonB box</keyword>
<keyword evidence="7" id="KW-0406">Ion transport</keyword>
<dbReference type="PANTHER" id="PTHR32552">
    <property type="entry name" value="FERRICHROME IRON RECEPTOR-RELATED"/>
    <property type="match status" value="1"/>
</dbReference>
<evidence type="ECO:0000256" key="8">
    <source>
        <dbReference type="ARBA" id="ARBA00023077"/>
    </source>
</evidence>
<dbReference type="Gene3D" id="2.40.170.20">
    <property type="entry name" value="TonB-dependent receptor, beta-barrel domain"/>
    <property type="match status" value="1"/>
</dbReference>
<evidence type="ECO:0000256" key="14">
    <source>
        <dbReference type="SAM" id="SignalP"/>
    </source>
</evidence>
<dbReference type="PANTHER" id="PTHR32552:SF81">
    <property type="entry name" value="TONB-DEPENDENT OUTER MEMBRANE RECEPTOR"/>
    <property type="match status" value="1"/>
</dbReference>
<evidence type="ECO:0000256" key="9">
    <source>
        <dbReference type="ARBA" id="ARBA00023136"/>
    </source>
</evidence>
<dbReference type="InterPro" id="IPR012910">
    <property type="entry name" value="Plug_dom"/>
</dbReference>
<dbReference type="GO" id="GO:0009279">
    <property type="term" value="C:cell outer membrane"/>
    <property type="evidence" value="ECO:0007669"/>
    <property type="project" value="UniProtKB-SubCell"/>
</dbReference>
<keyword evidence="10 11" id="KW-0998">Cell outer membrane</keyword>
<evidence type="ECO:0000313" key="18">
    <source>
        <dbReference type="Proteomes" id="UP001139486"/>
    </source>
</evidence>
<keyword evidence="14" id="KW-0732">Signal</keyword>
<keyword evidence="5 11" id="KW-0812">Transmembrane</keyword>
<dbReference type="InterPro" id="IPR039426">
    <property type="entry name" value="TonB-dep_rcpt-like"/>
</dbReference>
<comment type="subcellular location">
    <subcellularLocation>
        <location evidence="1 11">Cell outer membrane</location>
        <topology evidence="1 11">Multi-pass membrane protein</topology>
    </subcellularLocation>
</comment>
<evidence type="ECO:0000259" key="16">
    <source>
        <dbReference type="Pfam" id="PF07715"/>
    </source>
</evidence>
<evidence type="ECO:0000256" key="2">
    <source>
        <dbReference type="ARBA" id="ARBA00022448"/>
    </source>
</evidence>
<feature type="domain" description="TonB-dependent receptor-like beta-barrel" evidence="15">
    <location>
        <begin position="311"/>
        <end position="716"/>
    </location>
</feature>
<feature type="domain" description="TonB-dependent receptor plug" evidence="16">
    <location>
        <begin position="66"/>
        <end position="177"/>
    </location>
</feature>
<proteinExistence type="inferred from homology"/>
<keyword evidence="18" id="KW-1185">Reference proteome</keyword>
<dbReference type="InterPro" id="IPR036942">
    <property type="entry name" value="Beta-barrel_TonB_sf"/>
</dbReference>
<dbReference type="GO" id="GO:0006826">
    <property type="term" value="P:iron ion transport"/>
    <property type="evidence" value="ECO:0007669"/>
    <property type="project" value="UniProtKB-KW"/>
</dbReference>
<dbReference type="CDD" id="cd01347">
    <property type="entry name" value="ligand_gated_channel"/>
    <property type="match status" value="1"/>
</dbReference>
<evidence type="ECO:0000256" key="13">
    <source>
        <dbReference type="SAM" id="MobiDB-lite"/>
    </source>
</evidence>
<keyword evidence="2 11" id="KW-0813">Transport</keyword>
<evidence type="ECO:0000313" key="17">
    <source>
        <dbReference type="EMBL" id="MCP3733821.1"/>
    </source>
</evidence>
<evidence type="ECO:0000256" key="6">
    <source>
        <dbReference type="ARBA" id="ARBA00023004"/>
    </source>
</evidence>
<dbReference type="PROSITE" id="PS52016">
    <property type="entry name" value="TONB_DEPENDENT_REC_3"/>
    <property type="match status" value="1"/>
</dbReference>
<dbReference type="Proteomes" id="UP001139486">
    <property type="component" value="Unassembled WGS sequence"/>
</dbReference>